<keyword evidence="4" id="KW-1003">Cell membrane</keyword>
<name>A0ABP6Q2C6_9ACTN</name>
<feature type="transmembrane region" description="Helical" evidence="9">
    <location>
        <begin position="235"/>
        <end position="255"/>
    </location>
</feature>
<gene>
    <name evidence="11" type="ORF">GCM10010468_14640</name>
</gene>
<feature type="transmembrane region" description="Helical" evidence="9">
    <location>
        <begin position="32"/>
        <end position="51"/>
    </location>
</feature>
<dbReference type="PANTHER" id="PTHR32507">
    <property type="entry name" value="NA(+)/H(+) ANTIPORTER 1"/>
    <property type="match status" value="1"/>
</dbReference>
<keyword evidence="3" id="KW-0050">Antiport</keyword>
<keyword evidence="7" id="KW-0406">Ion transport</keyword>
<dbReference type="InterPro" id="IPR036721">
    <property type="entry name" value="RCK_C_sf"/>
</dbReference>
<feature type="transmembrane region" description="Helical" evidence="9">
    <location>
        <begin position="6"/>
        <end position="25"/>
    </location>
</feature>
<dbReference type="Pfam" id="PF00999">
    <property type="entry name" value="Na_H_Exchanger"/>
    <property type="match status" value="1"/>
</dbReference>
<feature type="domain" description="RCK C-terminal" evidence="10">
    <location>
        <begin position="396"/>
        <end position="486"/>
    </location>
</feature>
<keyword evidence="8 9" id="KW-0472">Membrane</keyword>
<dbReference type="PROSITE" id="PS51202">
    <property type="entry name" value="RCK_C"/>
    <property type="match status" value="1"/>
</dbReference>
<dbReference type="NCBIfam" id="NF003716">
    <property type="entry name" value="PRK05326.1-3"/>
    <property type="match status" value="1"/>
</dbReference>
<reference evidence="12" key="1">
    <citation type="journal article" date="2019" name="Int. J. Syst. Evol. Microbiol.">
        <title>The Global Catalogue of Microorganisms (GCM) 10K type strain sequencing project: providing services to taxonomists for standard genome sequencing and annotation.</title>
        <authorList>
            <consortium name="The Broad Institute Genomics Platform"/>
            <consortium name="The Broad Institute Genome Sequencing Center for Infectious Disease"/>
            <person name="Wu L."/>
            <person name="Ma J."/>
        </authorList>
    </citation>
    <scope>NUCLEOTIDE SEQUENCE [LARGE SCALE GENOMIC DNA]</scope>
    <source>
        <strain evidence="12">JCM 9377</strain>
    </source>
</reference>
<comment type="subcellular location">
    <subcellularLocation>
        <location evidence="1">Cell membrane</location>
        <topology evidence="1">Multi-pass membrane protein</topology>
    </subcellularLocation>
</comment>
<dbReference type="NCBIfam" id="NF003715">
    <property type="entry name" value="PRK05326.1-2"/>
    <property type="match status" value="1"/>
</dbReference>
<feature type="transmembrane region" description="Helical" evidence="9">
    <location>
        <begin position="57"/>
        <end position="76"/>
    </location>
</feature>
<feature type="transmembrane region" description="Helical" evidence="9">
    <location>
        <begin position="357"/>
        <end position="376"/>
    </location>
</feature>
<evidence type="ECO:0000313" key="11">
    <source>
        <dbReference type="EMBL" id="GAA3201461.1"/>
    </source>
</evidence>
<feature type="transmembrane region" description="Helical" evidence="9">
    <location>
        <begin position="88"/>
        <end position="111"/>
    </location>
</feature>
<dbReference type="RefSeq" id="WP_344823656.1">
    <property type="nucleotide sequence ID" value="NZ_BAAAUV010000003.1"/>
</dbReference>
<keyword evidence="6 9" id="KW-1133">Transmembrane helix</keyword>
<evidence type="ECO:0000256" key="1">
    <source>
        <dbReference type="ARBA" id="ARBA00004651"/>
    </source>
</evidence>
<protein>
    <submittedName>
        <fullName evidence="11">Potassium/proton antiporter</fullName>
    </submittedName>
</protein>
<dbReference type="Gene3D" id="3.30.70.1450">
    <property type="entry name" value="Regulator of K+ conductance, C-terminal domain"/>
    <property type="match status" value="1"/>
</dbReference>
<organism evidence="11 12">
    <name type="scientific">Actinocorallia longicatena</name>
    <dbReference type="NCBI Taxonomy" id="111803"/>
    <lineage>
        <taxon>Bacteria</taxon>
        <taxon>Bacillati</taxon>
        <taxon>Actinomycetota</taxon>
        <taxon>Actinomycetes</taxon>
        <taxon>Streptosporangiales</taxon>
        <taxon>Thermomonosporaceae</taxon>
        <taxon>Actinocorallia</taxon>
    </lineage>
</organism>
<dbReference type="PANTHER" id="PTHR32507:SF7">
    <property type="entry name" value="K(+)_H(+) ANTIPORTER NHAP2"/>
    <property type="match status" value="1"/>
</dbReference>
<accession>A0ABP6Q2C6</accession>
<dbReference type="InterPro" id="IPR006037">
    <property type="entry name" value="RCK_C"/>
</dbReference>
<evidence type="ECO:0000256" key="5">
    <source>
        <dbReference type="ARBA" id="ARBA00022692"/>
    </source>
</evidence>
<evidence type="ECO:0000256" key="4">
    <source>
        <dbReference type="ARBA" id="ARBA00022475"/>
    </source>
</evidence>
<evidence type="ECO:0000256" key="7">
    <source>
        <dbReference type="ARBA" id="ARBA00023065"/>
    </source>
</evidence>
<feature type="transmembrane region" description="Helical" evidence="9">
    <location>
        <begin position="176"/>
        <end position="197"/>
    </location>
</feature>
<evidence type="ECO:0000259" key="10">
    <source>
        <dbReference type="PROSITE" id="PS51202"/>
    </source>
</evidence>
<dbReference type="Pfam" id="PF02080">
    <property type="entry name" value="TrkA_C"/>
    <property type="match status" value="1"/>
</dbReference>
<feature type="transmembrane region" description="Helical" evidence="9">
    <location>
        <begin position="117"/>
        <end position="137"/>
    </location>
</feature>
<feature type="transmembrane region" description="Helical" evidence="9">
    <location>
        <begin position="293"/>
        <end position="315"/>
    </location>
</feature>
<proteinExistence type="predicted"/>
<sequence>MRLEAWLALGSAMVLVAIVAVRLSYRLGLPSLLAYLGLGLLLGESVVGIDFDDADLAQTLGLAALVIILIEGGLTTNWRHVKSGVPPALSLAIIGTSLSIVIVAAAAHLTFDLDWRLSFLLGAVLAPPDSAAVFSVLRRLPLPHRLAGILEAESGFNDAPVVILVLVLSAPDEKTTAAGLVGLLAFELAVGALVGIAIGWGGAWVLRKVALPASGLYPLAVLSLAVGAYGSATLLHSSGFLACYVAALVLGNARLPHRPATLGFAEGIAWLAQIGLFIMLGLLASPTELPGELWHGIVAGLVLVFVARPVSVLVSTIGFRVGWREKAFLSWAGLRGAVPIILATVPMTEDIAGADKLFAAVFVIVVIFTILQGPTLPPLARRLGITLDGAPADLGVEAAPLEELHADLLEIKIPDGSQMAGVEIFELRLPPGAQITLVLREIRGADGIVERHSFVPGPTTVLQERDELLVVTTAADREAAERRLRAVSRRGKLAGWFGEHGD</sequence>
<dbReference type="InterPro" id="IPR038770">
    <property type="entry name" value="Na+/solute_symporter_sf"/>
</dbReference>
<keyword evidence="2" id="KW-0813">Transport</keyword>
<dbReference type="Gene3D" id="1.20.1530.20">
    <property type="match status" value="1"/>
</dbReference>
<evidence type="ECO:0000313" key="12">
    <source>
        <dbReference type="Proteomes" id="UP001501237"/>
    </source>
</evidence>
<dbReference type="Proteomes" id="UP001501237">
    <property type="component" value="Unassembled WGS sequence"/>
</dbReference>
<evidence type="ECO:0000256" key="3">
    <source>
        <dbReference type="ARBA" id="ARBA00022449"/>
    </source>
</evidence>
<evidence type="ECO:0000256" key="8">
    <source>
        <dbReference type="ARBA" id="ARBA00023136"/>
    </source>
</evidence>
<feature type="transmembrane region" description="Helical" evidence="9">
    <location>
        <begin position="267"/>
        <end position="287"/>
    </location>
</feature>
<evidence type="ECO:0000256" key="9">
    <source>
        <dbReference type="SAM" id="Phobius"/>
    </source>
</evidence>
<dbReference type="SUPFAM" id="SSF116726">
    <property type="entry name" value="TrkA C-terminal domain-like"/>
    <property type="match status" value="1"/>
</dbReference>
<evidence type="ECO:0000256" key="6">
    <source>
        <dbReference type="ARBA" id="ARBA00022989"/>
    </source>
</evidence>
<comment type="caution">
    <text evidence="11">The sequence shown here is derived from an EMBL/GenBank/DDBJ whole genome shotgun (WGS) entry which is preliminary data.</text>
</comment>
<feature type="transmembrane region" description="Helical" evidence="9">
    <location>
        <begin position="327"/>
        <end position="345"/>
    </location>
</feature>
<keyword evidence="12" id="KW-1185">Reference proteome</keyword>
<keyword evidence="5 9" id="KW-0812">Transmembrane</keyword>
<dbReference type="InterPro" id="IPR006153">
    <property type="entry name" value="Cation/H_exchanger_TM"/>
</dbReference>
<evidence type="ECO:0000256" key="2">
    <source>
        <dbReference type="ARBA" id="ARBA00022448"/>
    </source>
</evidence>
<dbReference type="EMBL" id="BAAAUV010000003">
    <property type="protein sequence ID" value="GAA3201461.1"/>
    <property type="molecule type" value="Genomic_DNA"/>
</dbReference>